<dbReference type="EMBL" id="JBDJPC010000006">
    <property type="protein sequence ID" value="KAL1498136.1"/>
    <property type="molecule type" value="Genomic_DNA"/>
</dbReference>
<proteinExistence type="predicted"/>
<keyword evidence="4" id="KW-1185">Reference proteome</keyword>
<accession>A0ABD1ENT4</accession>
<protein>
    <recommendedName>
        <fullName evidence="2">Coiled-coil domain-containing protein</fullName>
    </recommendedName>
</protein>
<dbReference type="Proteomes" id="UP001566132">
    <property type="component" value="Unassembled WGS sequence"/>
</dbReference>
<dbReference type="Pfam" id="PF06244">
    <property type="entry name" value="Ccdc124"/>
    <property type="match status" value="1"/>
</dbReference>
<evidence type="ECO:0000259" key="2">
    <source>
        <dbReference type="Pfam" id="PF06244"/>
    </source>
</evidence>
<organism evidence="3 4">
    <name type="scientific">Hypothenemus hampei</name>
    <name type="common">Coffee berry borer</name>
    <dbReference type="NCBI Taxonomy" id="57062"/>
    <lineage>
        <taxon>Eukaryota</taxon>
        <taxon>Metazoa</taxon>
        <taxon>Ecdysozoa</taxon>
        <taxon>Arthropoda</taxon>
        <taxon>Hexapoda</taxon>
        <taxon>Insecta</taxon>
        <taxon>Pterygota</taxon>
        <taxon>Neoptera</taxon>
        <taxon>Endopterygota</taxon>
        <taxon>Coleoptera</taxon>
        <taxon>Polyphaga</taxon>
        <taxon>Cucujiformia</taxon>
        <taxon>Curculionidae</taxon>
        <taxon>Scolytinae</taxon>
        <taxon>Hypothenemus</taxon>
    </lineage>
</organism>
<reference evidence="3 4" key="1">
    <citation type="submission" date="2024-05" db="EMBL/GenBank/DDBJ databases">
        <title>Genetic variation in Jamaican populations of the coffee berry borer (Hypothenemus hampei).</title>
        <authorList>
            <person name="Errbii M."/>
            <person name="Myrie A."/>
        </authorList>
    </citation>
    <scope>NUCLEOTIDE SEQUENCE [LARGE SCALE GENOMIC DNA]</scope>
    <source>
        <strain evidence="3">JA-Hopewell-2020-01-JO</strain>
        <tissue evidence="3">Whole body</tissue>
    </source>
</reference>
<feature type="compositionally biased region" description="Polar residues" evidence="1">
    <location>
        <begin position="1"/>
        <end position="10"/>
    </location>
</feature>
<evidence type="ECO:0000256" key="1">
    <source>
        <dbReference type="SAM" id="MobiDB-lite"/>
    </source>
</evidence>
<gene>
    <name evidence="3" type="ORF">ABEB36_008985</name>
</gene>
<name>A0ABD1ENT4_HYPHA</name>
<dbReference type="AlphaFoldDB" id="A0ABD1ENT4"/>
<comment type="caution">
    <text evidence="3">The sequence shown here is derived from an EMBL/GenBank/DDBJ whole genome shotgun (WGS) entry which is preliminary data.</text>
</comment>
<feature type="compositionally biased region" description="Polar residues" evidence="1">
    <location>
        <begin position="33"/>
        <end position="42"/>
    </location>
</feature>
<feature type="domain" description="Coiled-coil" evidence="2">
    <location>
        <begin position="119"/>
        <end position="186"/>
    </location>
</feature>
<sequence length="194" mass="22214">MPKQSNTVQKSAPLAKEIKNNPVKKPSELPKATITNKKTIQKQSKETKQHELTDVTKRKIQLKELLKTRSENIRTTKHDGSSRKLTRTEIGRDLEANKTSKLITKKVIPPAKASLTENFNRLKLGENSARALNGLAILNKEPLPDKHPKKQLPNAYNKYEERRVKELKPTKPLLKMSKGKEQIFRDNLKIQVKK</sequence>
<feature type="compositionally biased region" description="Basic and acidic residues" evidence="1">
    <location>
        <begin position="43"/>
        <end position="56"/>
    </location>
</feature>
<evidence type="ECO:0000313" key="3">
    <source>
        <dbReference type="EMBL" id="KAL1498136.1"/>
    </source>
</evidence>
<evidence type="ECO:0000313" key="4">
    <source>
        <dbReference type="Proteomes" id="UP001566132"/>
    </source>
</evidence>
<dbReference type="InterPro" id="IPR054414">
    <property type="entry name" value="Ccdc124/Oxs1_C"/>
</dbReference>
<feature type="region of interest" description="Disordered" evidence="1">
    <location>
        <begin position="1"/>
        <end position="56"/>
    </location>
</feature>